<dbReference type="EMBL" id="HBIN01016893">
    <property type="protein sequence ID" value="CAE0442752.1"/>
    <property type="molecule type" value="Transcribed_RNA"/>
</dbReference>
<dbReference type="AlphaFoldDB" id="A0A7S3PKZ4"/>
<sequence length="390" mass="44226">MVTDHDPWDMGYDESADKTAAYGSPASAEVLLAAMGSESGIEIDIWVNKDNKKEIKPRRGPPEVTEADFFSSLVNAEGRWIFSGVLNGWAAFTTMELVKIKSKLKGRTVRKLWDSSTSKDPPKYFKSAGSRLQFTLRLPGWSNRGYSKDNPGFCWWFAPFRPGGPAVTHGENMIRAAAQEEYSNAKVVRLHHFGHRYAKEVESSKDRISYHTGVLIEWDHGLYTTIVELAWRNGIGGYGGKSNWVEDRDSDNPVLKQCFPAQLFQPYIEDKSEIRMIDIACKNEVEFVQYLNKYTGKKGRFLDPSIKTSLEPKAEGRTRKDIAQYICNRISHNIEYSEPTTMPPRSGFNCQTFAANFFGFMTQTKEPCFSKLMKMVFTPNHKPFTTAEGV</sequence>
<name>A0A7S3PKZ4_9STRA</name>
<protein>
    <submittedName>
        <fullName evidence="1">Uncharacterized protein</fullName>
    </submittedName>
</protein>
<reference evidence="1" key="1">
    <citation type="submission" date="2021-01" db="EMBL/GenBank/DDBJ databases">
        <authorList>
            <person name="Corre E."/>
            <person name="Pelletier E."/>
            <person name="Niang G."/>
            <person name="Scheremetjew M."/>
            <person name="Finn R."/>
            <person name="Kale V."/>
            <person name="Holt S."/>
            <person name="Cochrane G."/>
            <person name="Meng A."/>
            <person name="Brown T."/>
            <person name="Cohen L."/>
        </authorList>
    </citation>
    <scope>NUCLEOTIDE SEQUENCE</scope>
    <source>
        <strain evidence="1">GSBS06</strain>
    </source>
</reference>
<evidence type="ECO:0000313" key="1">
    <source>
        <dbReference type="EMBL" id="CAE0442752.1"/>
    </source>
</evidence>
<gene>
    <name evidence="1" type="ORF">ASTO00021_LOCUS12862</name>
</gene>
<organism evidence="1">
    <name type="scientific">Aplanochytrium stocchinoi</name>
    <dbReference type="NCBI Taxonomy" id="215587"/>
    <lineage>
        <taxon>Eukaryota</taxon>
        <taxon>Sar</taxon>
        <taxon>Stramenopiles</taxon>
        <taxon>Bigyra</taxon>
        <taxon>Labyrinthulomycetes</taxon>
        <taxon>Thraustochytrida</taxon>
        <taxon>Thraustochytriidae</taxon>
        <taxon>Aplanochytrium</taxon>
    </lineage>
</organism>
<accession>A0A7S3PKZ4</accession>
<proteinExistence type="predicted"/>